<gene>
    <name evidence="1" type="ORF">POCTA_138.1.T1530133</name>
</gene>
<organism evidence="1 2">
    <name type="scientific">Paramecium octaurelia</name>
    <dbReference type="NCBI Taxonomy" id="43137"/>
    <lineage>
        <taxon>Eukaryota</taxon>
        <taxon>Sar</taxon>
        <taxon>Alveolata</taxon>
        <taxon>Ciliophora</taxon>
        <taxon>Intramacronucleata</taxon>
        <taxon>Oligohymenophorea</taxon>
        <taxon>Peniculida</taxon>
        <taxon>Parameciidae</taxon>
        <taxon>Paramecium</taxon>
    </lineage>
</organism>
<accession>A0A8S1YDL8</accession>
<dbReference type="EMBL" id="CAJJDP010000155">
    <property type="protein sequence ID" value="CAD8211278.1"/>
    <property type="molecule type" value="Genomic_DNA"/>
</dbReference>
<sequence length="101" mass="11774">MIQATMMDMTKWGQWKYCGNLYQNKDFGNHQKKPEWTVRLQQQETKTEILSTLEEYLKVKYDTEFGQIPIQGLDGDQQGGKGEQLHIIINDSLGMVNKNSY</sequence>
<proteinExistence type="predicted"/>
<evidence type="ECO:0000313" key="1">
    <source>
        <dbReference type="EMBL" id="CAD8211278.1"/>
    </source>
</evidence>
<reference evidence="1" key="1">
    <citation type="submission" date="2021-01" db="EMBL/GenBank/DDBJ databases">
        <authorList>
            <consortium name="Genoscope - CEA"/>
            <person name="William W."/>
        </authorList>
    </citation>
    <scope>NUCLEOTIDE SEQUENCE</scope>
</reference>
<keyword evidence="2" id="KW-1185">Reference proteome</keyword>
<dbReference type="Proteomes" id="UP000683925">
    <property type="component" value="Unassembled WGS sequence"/>
</dbReference>
<evidence type="ECO:0000313" key="2">
    <source>
        <dbReference type="Proteomes" id="UP000683925"/>
    </source>
</evidence>
<protein>
    <submittedName>
        <fullName evidence="1">Uncharacterized protein</fullName>
    </submittedName>
</protein>
<name>A0A8S1YDL8_PAROT</name>
<dbReference type="AlphaFoldDB" id="A0A8S1YDL8"/>
<comment type="caution">
    <text evidence="1">The sequence shown here is derived from an EMBL/GenBank/DDBJ whole genome shotgun (WGS) entry which is preliminary data.</text>
</comment>